<keyword evidence="3" id="KW-1185">Reference proteome</keyword>
<gene>
    <name evidence="2" type="ORF">LWI29_024124</name>
</gene>
<proteinExistence type="predicted"/>
<evidence type="ECO:0000313" key="3">
    <source>
        <dbReference type="Proteomes" id="UP001168877"/>
    </source>
</evidence>
<protein>
    <submittedName>
        <fullName evidence="2">Uncharacterized protein</fullName>
    </submittedName>
</protein>
<feature type="region of interest" description="Disordered" evidence="1">
    <location>
        <begin position="45"/>
        <end position="69"/>
    </location>
</feature>
<evidence type="ECO:0000313" key="2">
    <source>
        <dbReference type="EMBL" id="KAK0574465.1"/>
    </source>
</evidence>
<accession>A0AA39VC99</accession>
<name>A0AA39VC99_ACESA</name>
<reference evidence="2" key="1">
    <citation type="journal article" date="2022" name="Plant J.">
        <title>Strategies of tolerance reflected in two North American maple genomes.</title>
        <authorList>
            <person name="McEvoy S.L."/>
            <person name="Sezen U.U."/>
            <person name="Trouern-Trend A."/>
            <person name="McMahon S.M."/>
            <person name="Schaberg P.G."/>
            <person name="Yang J."/>
            <person name="Wegrzyn J.L."/>
            <person name="Swenson N.G."/>
        </authorList>
    </citation>
    <scope>NUCLEOTIDE SEQUENCE</scope>
    <source>
        <strain evidence="2">NS2018</strain>
    </source>
</reference>
<sequence>MEAIKEDQLQNNTRNILHNDNQENMVCLHLEHSFEQGVMNHYQHRRTVSKSSGTTSTSDLHGFRARRPS</sequence>
<evidence type="ECO:0000256" key="1">
    <source>
        <dbReference type="SAM" id="MobiDB-lite"/>
    </source>
</evidence>
<dbReference type="EMBL" id="JAUESC010000387">
    <property type="protein sequence ID" value="KAK0574465.1"/>
    <property type="molecule type" value="Genomic_DNA"/>
</dbReference>
<feature type="compositionally biased region" description="Low complexity" evidence="1">
    <location>
        <begin position="49"/>
        <end position="58"/>
    </location>
</feature>
<reference evidence="2" key="2">
    <citation type="submission" date="2023-06" db="EMBL/GenBank/DDBJ databases">
        <authorList>
            <person name="Swenson N.G."/>
            <person name="Wegrzyn J.L."/>
            <person name="Mcevoy S.L."/>
        </authorList>
    </citation>
    <scope>NUCLEOTIDE SEQUENCE</scope>
    <source>
        <strain evidence="2">NS2018</strain>
        <tissue evidence="2">Leaf</tissue>
    </source>
</reference>
<comment type="caution">
    <text evidence="2">The sequence shown here is derived from an EMBL/GenBank/DDBJ whole genome shotgun (WGS) entry which is preliminary data.</text>
</comment>
<organism evidence="2 3">
    <name type="scientific">Acer saccharum</name>
    <name type="common">Sugar maple</name>
    <dbReference type="NCBI Taxonomy" id="4024"/>
    <lineage>
        <taxon>Eukaryota</taxon>
        <taxon>Viridiplantae</taxon>
        <taxon>Streptophyta</taxon>
        <taxon>Embryophyta</taxon>
        <taxon>Tracheophyta</taxon>
        <taxon>Spermatophyta</taxon>
        <taxon>Magnoliopsida</taxon>
        <taxon>eudicotyledons</taxon>
        <taxon>Gunneridae</taxon>
        <taxon>Pentapetalae</taxon>
        <taxon>rosids</taxon>
        <taxon>malvids</taxon>
        <taxon>Sapindales</taxon>
        <taxon>Sapindaceae</taxon>
        <taxon>Hippocastanoideae</taxon>
        <taxon>Acereae</taxon>
        <taxon>Acer</taxon>
    </lineage>
</organism>
<dbReference type="Proteomes" id="UP001168877">
    <property type="component" value="Unassembled WGS sequence"/>
</dbReference>
<dbReference type="AlphaFoldDB" id="A0AA39VC99"/>